<reference evidence="1 2" key="1">
    <citation type="journal article" date="2024" name="G3 (Bethesda)">
        <title>Genome assembly of Hibiscus sabdariffa L. provides insights into metabolisms of medicinal natural products.</title>
        <authorList>
            <person name="Kim T."/>
        </authorList>
    </citation>
    <scope>NUCLEOTIDE SEQUENCE [LARGE SCALE GENOMIC DNA]</scope>
    <source>
        <strain evidence="1">TK-2024</strain>
        <tissue evidence="1">Old leaves</tissue>
    </source>
</reference>
<comment type="caution">
    <text evidence="1">The sequence shown here is derived from an EMBL/GenBank/DDBJ whole genome shotgun (WGS) entry which is preliminary data.</text>
</comment>
<evidence type="ECO:0000313" key="2">
    <source>
        <dbReference type="Proteomes" id="UP001396334"/>
    </source>
</evidence>
<organism evidence="1 2">
    <name type="scientific">Hibiscus sabdariffa</name>
    <name type="common">roselle</name>
    <dbReference type="NCBI Taxonomy" id="183260"/>
    <lineage>
        <taxon>Eukaryota</taxon>
        <taxon>Viridiplantae</taxon>
        <taxon>Streptophyta</taxon>
        <taxon>Embryophyta</taxon>
        <taxon>Tracheophyta</taxon>
        <taxon>Spermatophyta</taxon>
        <taxon>Magnoliopsida</taxon>
        <taxon>eudicotyledons</taxon>
        <taxon>Gunneridae</taxon>
        <taxon>Pentapetalae</taxon>
        <taxon>rosids</taxon>
        <taxon>malvids</taxon>
        <taxon>Malvales</taxon>
        <taxon>Malvaceae</taxon>
        <taxon>Malvoideae</taxon>
        <taxon>Hibiscus</taxon>
    </lineage>
</organism>
<evidence type="ECO:0000313" key="1">
    <source>
        <dbReference type="EMBL" id="KAK9025206.1"/>
    </source>
</evidence>
<keyword evidence="2" id="KW-1185">Reference proteome</keyword>
<protein>
    <submittedName>
        <fullName evidence="1">Uncharacterized protein</fullName>
    </submittedName>
</protein>
<dbReference type="Proteomes" id="UP001396334">
    <property type="component" value="Unassembled WGS sequence"/>
</dbReference>
<accession>A0ABR2SJM6</accession>
<name>A0ABR2SJM6_9ROSI</name>
<proteinExistence type="predicted"/>
<sequence>MHKVAISDGDTSNTRKDKDSLEYCATTNPDLYGPLMIVDSRRRHPRKQNIPFQSSKPVAPSTSVSTDISQFVILQDNVVEDSVRDIGVGKDVFSVHSASSIKGSTTKCSPKSVAIAVEPVVPSCQPVVVDHVGRGDDSNHVAVAIVDDGRFVHAYQRGSGKIKVQGVTKANTGLAKRSQLMKKRSKSKPHARPLLSDWVNKVPNLVDKSLVQPNQSDVPPDGILGMHIL</sequence>
<dbReference type="EMBL" id="JBBPBN010000014">
    <property type="protein sequence ID" value="KAK9025206.1"/>
    <property type="molecule type" value="Genomic_DNA"/>
</dbReference>
<gene>
    <name evidence="1" type="ORF">V6N11_065102</name>
</gene>